<dbReference type="EMBL" id="JAZGJQ010000001">
    <property type="protein sequence ID" value="MEE6146445.1"/>
    <property type="molecule type" value="Genomic_DNA"/>
</dbReference>
<dbReference type="PANTHER" id="PTHR34308:SF1">
    <property type="entry name" value="COBALAMIN BIOSYNTHESIS PROTEIN CBIB"/>
    <property type="match status" value="1"/>
</dbReference>
<dbReference type="PANTHER" id="PTHR34308">
    <property type="entry name" value="COBALAMIN BIOSYNTHESIS PROTEIN CBIB"/>
    <property type="match status" value="1"/>
</dbReference>
<proteinExistence type="inferred from homology"/>
<comment type="pathway">
    <text evidence="2 9">Cofactor biosynthesis; adenosylcobalamin biosynthesis.</text>
</comment>
<evidence type="ECO:0000256" key="1">
    <source>
        <dbReference type="ARBA" id="ARBA00004651"/>
    </source>
</evidence>
<keyword evidence="5 9" id="KW-0169">Cobalamin biosynthesis</keyword>
<keyword evidence="11" id="KW-1185">Reference proteome</keyword>
<dbReference type="InterPro" id="IPR004485">
    <property type="entry name" value="Cobalamin_biosynth_CobD/CbiB"/>
</dbReference>
<organism evidence="10 11">
    <name type="scientific">Olsenella absiana</name>
    <dbReference type="NCBI Taxonomy" id="3115222"/>
    <lineage>
        <taxon>Bacteria</taxon>
        <taxon>Bacillati</taxon>
        <taxon>Actinomycetota</taxon>
        <taxon>Coriobacteriia</taxon>
        <taxon>Coriobacteriales</taxon>
        <taxon>Atopobiaceae</taxon>
        <taxon>Olsenella</taxon>
    </lineage>
</organism>
<reference evidence="10 11" key="1">
    <citation type="submission" date="2024-01" db="EMBL/GenBank/DDBJ databases">
        <title>Description of Olsenella sp. nov., isolated from pig feces.</title>
        <authorList>
            <person name="Chang Y.-H."/>
        </authorList>
    </citation>
    <scope>NUCLEOTIDE SEQUENCE [LARGE SCALE GENOMIC DNA]</scope>
    <source>
        <strain evidence="10 11">YH-ols2223</strain>
    </source>
</reference>
<comment type="similarity">
    <text evidence="3 9">Belongs to the CobD/CbiB family.</text>
</comment>
<keyword evidence="8 9" id="KW-0472">Membrane</keyword>
<comment type="caution">
    <text evidence="10">The sequence shown here is derived from an EMBL/GenBank/DDBJ whole genome shotgun (WGS) entry which is preliminary data.</text>
</comment>
<dbReference type="RefSeq" id="WP_330957211.1">
    <property type="nucleotide sequence ID" value="NZ_JAZGJQ010000001.1"/>
</dbReference>
<keyword evidence="7 9" id="KW-1133">Transmembrane helix</keyword>
<feature type="transmembrane region" description="Helical" evidence="9">
    <location>
        <begin position="300"/>
        <end position="319"/>
    </location>
</feature>
<name>A0ABU7R773_9ACTN</name>
<keyword evidence="6 9" id="KW-0812">Transmembrane</keyword>
<evidence type="ECO:0000256" key="7">
    <source>
        <dbReference type="ARBA" id="ARBA00022989"/>
    </source>
</evidence>
<dbReference type="HAMAP" id="MF_00024">
    <property type="entry name" value="CobD_CbiB"/>
    <property type="match status" value="1"/>
</dbReference>
<evidence type="ECO:0000313" key="11">
    <source>
        <dbReference type="Proteomes" id="UP001332931"/>
    </source>
</evidence>
<evidence type="ECO:0000313" key="10">
    <source>
        <dbReference type="EMBL" id="MEE6146445.1"/>
    </source>
</evidence>
<comment type="caution">
    <text evidence="9">Lacks conserved residue(s) required for the propagation of feature annotation.</text>
</comment>
<evidence type="ECO:0000256" key="5">
    <source>
        <dbReference type="ARBA" id="ARBA00022573"/>
    </source>
</evidence>
<protein>
    <recommendedName>
        <fullName evidence="9">Cobalamin biosynthesis protein CobD</fullName>
    </recommendedName>
</protein>
<evidence type="ECO:0000256" key="3">
    <source>
        <dbReference type="ARBA" id="ARBA00006263"/>
    </source>
</evidence>
<comment type="subcellular location">
    <subcellularLocation>
        <location evidence="1 9">Cell membrane</location>
        <topology evidence="1 9">Multi-pass membrane protein</topology>
    </subcellularLocation>
</comment>
<comment type="function">
    <text evidence="9">Converts cobyric acid to cobinamide by the addition of aminopropanol on the F carboxylic group.</text>
</comment>
<sequence length="329" mass="34395">MPHQHLVALAVGFALDLALGDPHGWPHPVVWIGRLISWLEGLLRPAFPKTPAGERAAGATMAVLVVAASWGACALALGLAALVWPPLSLALECVVCYQMLATRSLRVESMRVCRALEAGDLAGAREAVSMIVGRDTAALDVAGVTRAAVETVAENSSDGVVAPMLFMALGGAPLGVAYKAVNTMDSMVGYRNERYRHFGTAAARADDVANLVPARATGALMCAAAGLVGLDAAGAWRVMRRDHARHASPNSAWTEAACAGALGVRLAGDASYFGEVVHKPWIGDDDRPVEPADVRRANRLLLATAGLAAAACLALSWAISTVWEVPLWL</sequence>
<dbReference type="Proteomes" id="UP001332931">
    <property type="component" value="Unassembled WGS sequence"/>
</dbReference>
<gene>
    <name evidence="10" type="primary">cbiB</name>
    <name evidence="9" type="synonym">cobD</name>
    <name evidence="10" type="ORF">VXJ25_00325</name>
</gene>
<evidence type="ECO:0000256" key="9">
    <source>
        <dbReference type="HAMAP-Rule" id="MF_00024"/>
    </source>
</evidence>
<feature type="transmembrane region" description="Helical" evidence="9">
    <location>
        <begin position="59"/>
        <end position="84"/>
    </location>
</feature>
<keyword evidence="4 9" id="KW-1003">Cell membrane</keyword>
<evidence type="ECO:0000256" key="8">
    <source>
        <dbReference type="ARBA" id="ARBA00023136"/>
    </source>
</evidence>
<evidence type="ECO:0000256" key="6">
    <source>
        <dbReference type="ARBA" id="ARBA00022692"/>
    </source>
</evidence>
<evidence type="ECO:0000256" key="2">
    <source>
        <dbReference type="ARBA" id="ARBA00004953"/>
    </source>
</evidence>
<feature type="transmembrane region" description="Helical" evidence="9">
    <location>
        <begin position="160"/>
        <end position="181"/>
    </location>
</feature>
<evidence type="ECO:0000256" key="4">
    <source>
        <dbReference type="ARBA" id="ARBA00022475"/>
    </source>
</evidence>
<dbReference type="NCBIfam" id="TIGR00380">
    <property type="entry name" value="cobal_cbiB"/>
    <property type="match status" value="1"/>
</dbReference>
<accession>A0ABU7R773</accession>
<dbReference type="Pfam" id="PF03186">
    <property type="entry name" value="CobD_Cbib"/>
    <property type="match status" value="1"/>
</dbReference>